<reference evidence="3 5" key="2">
    <citation type="submission" date="2018-06" db="EMBL/GenBank/DDBJ databases">
        <authorList>
            <consortium name="Pathogen Informatics"/>
            <person name="Doyle S."/>
        </authorList>
    </citation>
    <scope>NUCLEOTIDE SEQUENCE [LARGE SCALE GENOMIC DNA]</scope>
    <source>
        <strain evidence="3 5">NCTC12376</strain>
    </source>
</reference>
<evidence type="ECO:0000313" key="3">
    <source>
        <dbReference type="EMBL" id="STY16832.1"/>
    </source>
</evidence>
<evidence type="ECO:0000313" key="2">
    <source>
        <dbReference type="EMBL" id="KTD44650.1"/>
    </source>
</evidence>
<dbReference type="Proteomes" id="UP000054639">
    <property type="component" value="Unassembled WGS sequence"/>
</dbReference>
<gene>
    <name evidence="2" type="ORF">Lqua_2817</name>
    <name evidence="3" type="ORF">NCTC12376_00625</name>
</gene>
<reference evidence="2 4" key="1">
    <citation type="submission" date="2015-11" db="EMBL/GenBank/DDBJ databases">
        <title>Genomic analysis of 38 Legionella species identifies large and diverse effector repertoires.</title>
        <authorList>
            <person name="Burstein D."/>
            <person name="Amaro F."/>
            <person name="Zusman T."/>
            <person name="Lifshitz Z."/>
            <person name="Cohen O."/>
            <person name="Gilbert J.A."/>
            <person name="Pupko T."/>
            <person name="Shuman H.A."/>
            <person name="Segal G."/>
        </authorList>
    </citation>
    <scope>NUCLEOTIDE SEQUENCE [LARGE SCALE GENOMIC DNA]</scope>
    <source>
        <strain evidence="2 4">ATCC 49507</strain>
    </source>
</reference>
<keyword evidence="1" id="KW-0732">Signal</keyword>
<feature type="chain" id="PRO_5017086368" evidence="1">
    <location>
        <begin position="23"/>
        <end position="144"/>
    </location>
</feature>
<dbReference type="EMBL" id="UGOW01000001">
    <property type="protein sequence ID" value="STY16832.1"/>
    <property type="molecule type" value="Genomic_DNA"/>
</dbReference>
<feature type="signal peptide" evidence="1">
    <location>
        <begin position="1"/>
        <end position="22"/>
    </location>
</feature>
<evidence type="ECO:0000313" key="4">
    <source>
        <dbReference type="Proteomes" id="UP000054639"/>
    </source>
</evidence>
<dbReference type="Proteomes" id="UP000254230">
    <property type="component" value="Unassembled WGS sequence"/>
</dbReference>
<dbReference type="EMBL" id="LNYR01000041">
    <property type="protein sequence ID" value="KTD44650.1"/>
    <property type="molecule type" value="Genomic_DNA"/>
</dbReference>
<dbReference type="AlphaFoldDB" id="A0A378KQK1"/>
<evidence type="ECO:0000256" key="1">
    <source>
        <dbReference type="SAM" id="SignalP"/>
    </source>
</evidence>
<sequence length="144" mass="16264">MKLMIKINIIIWILIFSIGSHAQNDSIQCPTLSELGITQFNEDNFNLPLPKSSDQTLCGLRPDGFSCYSAWNVTKEPYAQGWLILITFLSKDGEDALLNLNQSEIFYTSSFYDPILGCQGVLGTIEWNLYSPDSLSAIRYRNEV</sequence>
<evidence type="ECO:0000313" key="5">
    <source>
        <dbReference type="Proteomes" id="UP000254230"/>
    </source>
</evidence>
<keyword evidence="4" id="KW-1185">Reference proteome</keyword>
<protein>
    <submittedName>
        <fullName evidence="3">Uncharacterized protein</fullName>
    </submittedName>
</protein>
<name>A0A378KQK1_9GAMM</name>
<dbReference type="RefSeq" id="WP_058474949.1">
    <property type="nucleotide sequence ID" value="NZ_CAAAIL010000019.1"/>
</dbReference>
<proteinExistence type="predicted"/>
<organism evidence="3 5">
    <name type="scientific">Legionella quateirensis</name>
    <dbReference type="NCBI Taxonomy" id="45072"/>
    <lineage>
        <taxon>Bacteria</taxon>
        <taxon>Pseudomonadati</taxon>
        <taxon>Pseudomonadota</taxon>
        <taxon>Gammaproteobacteria</taxon>
        <taxon>Legionellales</taxon>
        <taxon>Legionellaceae</taxon>
        <taxon>Legionella</taxon>
    </lineage>
</organism>
<accession>A0A378KQK1</accession>